<evidence type="ECO:0000313" key="2">
    <source>
        <dbReference type="Proteomes" id="UP001054945"/>
    </source>
</evidence>
<protein>
    <submittedName>
        <fullName evidence="1">Uncharacterized protein</fullName>
    </submittedName>
</protein>
<proteinExistence type="predicted"/>
<dbReference type="EMBL" id="BPLR01011655">
    <property type="protein sequence ID" value="GIY47984.1"/>
    <property type="molecule type" value="Genomic_DNA"/>
</dbReference>
<reference evidence="1 2" key="1">
    <citation type="submission" date="2021-06" db="EMBL/GenBank/DDBJ databases">
        <title>Caerostris extrusa draft genome.</title>
        <authorList>
            <person name="Kono N."/>
            <person name="Arakawa K."/>
        </authorList>
    </citation>
    <scope>NUCLEOTIDE SEQUENCE [LARGE SCALE GENOMIC DNA]</scope>
</reference>
<evidence type="ECO:0000313" key="1">
    <source>
        <dbReference type="EMBL" id="GIY47984.1"/>
    </source>
</evidence>
<keyword evidence="2" id="KW-1185">Reference proteome</keyword>
<organism evidence="1 2">
    <name type="scientific">Caerostris extrusa</name>
    <name type="common">Bark spider</name>
    <name type="synonym">Caerostris bankana</name>
    <dbReference type="NCBI Taxonomy" id="172846"/>
    <lineage>
        <taxon>Eukaryota</taxon>
        <taxon>Metazoa</taxon>
        <taxon>Ecdysozoa</taxon>
        <taxon>Arthropoda</taxon>
        <taxon>Chelicerata</taxon>
        <taxon>Arachnida</taxon>
        <taxon>Araneae</taxon>
        <taxon>Araneomorphae</taxon>
        <taxon>Entelegynae</taxon>
        <taxon>Araneoidea</taxon>
        <taxon>Araneidae</taxon>
        <taxon>Caerostris</taxon>
    </lineage>
</organism>
<gene>
    <name evidence="1" type="ORF">CEXT_187701</name>
</gene>
<accession>A0AAV4TQG2</accession>
<comment type="caution">
    <text evidence="1">The sequence shown here is derived from an EMBL/GenBank/DDBJ whole genome shotgun (WGS) entry which is preliminary data.</text>
</comment>
<sequence length="132" mass="14980">MAVPITACFPTRNFSRYVQMGGDFGADSPFCWREKTEILGKSKGPHQRHHLKIALTQGVRGRGRNCGGLAGTLAECACLVSRTENSFPRFYRLLEIRPSKLIPVGKKTGKYFWKIPKNTKRELKEKYLTGYN</sequence>
<dbReference type="AlphaFoldDB" id="A0AAV4TQG2"/>
<name>A0AAV4TQG2_CAEEX</name>
<dbReference type="Proteomes" id="UP001054945">
    <property type="component" value="Unassembled WGS sequence"/>
</dbReference>